<evidence type="ECO:0000313" key="2">
    <source>
        <dbReference type="EMBL" id="MFC6006316.1"/>
    </source>
</evidence>
<reference evidence="3" key="1">
    <citation type="journal article" date="2019" name="Int. J. Syst. Evol. Microbiol.">
        <title>The Global Catalogue of Microorganisms (GCM) 10K type strain sequencing project: providing services to taxonomists for standard genome sequencing and annotation.</title>
        <authorList>
            <consortium name="The Broad Institute Genomics Platform"/>
            <consortium name="The Broad Institute Genome Sequencing Center for Infectious Disease"/>
            <person name="Wu L."/>
            <person name="Ma J."/>
        </authorList>
    </citation>
    <scope>NUCLEOTIDE SEQUENCE [LARGE SCALE GENOMIC DNA]</scope>
    <source>
        <strain evidence="3">KACC 14249</strain>
    </source>
</reference>
<dbReference type="Proteomes" id="UP001596189">
    <property type="component" value="Unassembled WGS sequence"/>
</dbReference>
<dbReference type="Gene3D" id="1.20.120.1760">
    <property type="match status" value="1"/>
</dbReference>
<evidence type="ECO:0000313" key="3">
    <source>
        <dbReference type="Proteomes" id="UP001596189"/>
    </source>
</evidence>
<keyword evidence="1" id="KW-1133">Transmembrane helix</keyword>
<dbReference type="RefSeq" id="WP_345717162.1">
    <property type="nucleotide sequence ID" value="NZ_BAABFP010000005.1"/>
</dbReference>
<organism evidence="2 3">
    <name type="scientific">Angustibacter luteus</name>
    <dbReference type="NCBI Taxonomy" id="658456"/>
    <lineage>
        <taxon>Bacteria</taxon>
        <taxon>Bacillati</taxon>
        <taxon>Actinomycetota</taxon>
        <taxon>Actinomycetes</taxon>
        <taxon>Kineosporiales</taxon>
        <taxon>Kineosporiaceae</taxon>
    </lineage>
</organism>
<dbReference type="EMBL" id="JBHSRD010000002">
    <property type="protein sequence ID" value="MFC6006316.1"/>
    <property type="molecule type" value="Genomic_DNA"/>
</dbReference>
<comment type="caution">
    <text evidence="2">The sequence shown here is derived from an EMBL/GenBank/DDBJ whole genome shotgun (WGS) entry which is preliminary data.</text>
</comment>
<accession>A0ABW1JAK9</accession>
<dbReference type="GO" id="GO:0016740">
    <property type="term" value="F:transferase activity"/>
    <property type="evidence" value="ECO:0007669"/>
    <property type="project" value="UniProtKB-KW"/>
</dbReference>
<dbReference type="InterPro" id="IPR043130">
    <property type="entry name" value="CDP-OH_PTrfase_TM_dom"/>
</dbReference>
<dbReference type="InterPro" id="IPR000462">
    <property type="entry name" value="CDP-OH_P_trans"/>
</dbReference>
<keyword evidence="1" id="KW-0472">Membrane</keyword>
<keyword evidence="3" id="KW-1185">Reference proteome</keyword>
<dbReference type="Pfam" id="PF01066">
    <property type="entry name" value="CDP-OH_P_transf"/>
    <property type="match status" value="1"/>
</dbReference>
<feature type="transmembrane region" description="Helical" evidence="1">
    <location>
        <begin position="76"/>
        <end position="97"/>
    </location>
</feature>
<dbReference type="EC" id="2.7.8.-" evidence="2"/>
<name>A0ABW1JAK9_9ACTN</name>
<proteinExistence type="predicted"/>
<keyword evidence="2" id="KW-0808">Transferase</keyword>
<feature type="transmembrane region" description="Helical" evidence="1">
    <location>
        <begin position="118"/>
        <end position="138"/>
    </location>
</feature>
<keyword evidence="1" id="KW-0812">Transmembrane</keyword>
<sequence length="173" mass="17180">MPPDVLTGVGLLVACAVVPIAALGGRWPVLGAVVLVASGLLDNLDGAVAVLSGRVTRWGALLDAVADRVADGAACLALWAVGGWAGLALGAGVLGYLHEYARARATAVGMPDAGAITVAERPTRLIVVVMFLLGAGIYPDSAAAWGTAGAACLLAVGAVGFGQLMLVVGRTLR</sequence>
<protein>
    <submittedName>
        <fullName evidence="2">CDP-alcohol phosphatidyltransferase family protein</fullName>
        <ecNumber evidence="2">2.7.8.-</ecNumber>
    </submittedName>
</protein>
<gene>
    <name evidence="2" type="ORF">ACFQDO_04160</name>
</gene>
<feature type="transmembrane region" description="Helical" evidence="1">
    <location>
        <begin position="144"/>
        <end position="168"/>
    </location>
</feature>
<evidence type="ECO:0000256" key="1">
    <source>
        <dbReference type="SAM" id="Phobius"/>
    </source>
</evidence>